<evidence type="ECO:0000313" key="4">
    <source>
        <dbReference type="EMBL" id="NKF20751.1"/>
    </source>
</evidence>
<dbReference type="Gene3D" id="2.40.160.100">
    <property type="match status" value="1"/>
</dbReference>
<proteinExistence type="predicted"/>
<evidence type="ECO:0000259" key="3">
    <source>
        <dbReference type="Pfam" id="PF13372"/>
    </source>
</evidence>
<dbReference type="InterPro" id="IPR006311">
    <property type="entry name" value="TAT_signal"/>
</dbReference>
<keyword evidence="2" id="KW-0732">Signal</keyword>
<dbReference type="RefSeq" id="WP_168146017.1">
    <property type="nucleotide sequence ID" value="NZ_JAAVXB010000001.1"/>
</dbReference>
<gene>
    <name evidence="4" type="ORF">G7Y82_00385</name>
</gene>
<dbReference type="InterPro" id="IPR053728">
    <property type="entry name" value="Alginate_Permeability_Chnl"/>
</dbReference>
<dbReference type="EMBL" id="JAAVXB010000001">
    <property type="protein sequence ID" value="NKF20751.1"/>
    <property type="molecule type" value="Genomic_DNA"/>
</dbReference>
<dbReference type="AlphaFoldDB" id="A0A970B7T9"/>
<reference evidence="4" key="1">
    <citation type="submission" date="2020-03" db="EMBL/GenBank/DDBJ databases">
        <title>Solimonas marina sp. nov., isolated from deep seawater of the Pacific Ocean.</title>
        <authorList>
            <person name="Liu X."/>
            <person name="Lai Q."/>
            <person name="Sun F."/>
            <person name="Gai Y."/>
            <person name="Li G."/>
            <person name="Shao Z."/>
        </authorList>
    </citation>
    <scope>NUCLEOTIDE SEQUENCE</scope>
    <source>
        <strain evidence="4">C16B3</strain>
    </source>
</reference>
<comment type="caution">
    <text evidence="4">The sequence shown here is derived from an EMBL/GenBank/DDBJ whole genome shotgun (WGS) entry which is preliminary data.</text>
</comment>
<protein>
    <submittedName>
        <fullName evidence="4">Alginate export family protein</fullName>
    </submittedName>
</protein>
<evidence type="ECO:0000256" key="1">
    <source>
        <dbReference type="SAM" id="MobiDB-lite"/>
    </source>
</evidence>
<name>A0A970B7T9_9GAMM</name>
<dbReference type="Pfam" id="PF13372">
    <property type="entry name" value="Alginate_exp"/>
    <property type="match status" value="1"/>
</dbReference>
<organism evidence="4 5">
    <name type="scientific">Solimonas marina</name>
    <dbReference type="NCBI Taxonomy" id="2714601"/>
    <lineage>
        <taxon>Bacteria</taxon>
        <taxon>Pseudomonadati</taxon>
        <taxon>Pseudomonadota</taxon>
        <taxon>Gammaproteobacteria</taxon>
        <taxon>Nevskiales</taxon>
        <taxon>Nevskiaceae</taxon>
        <taxon>Solimonas</taxon>
    </lineage>
</organism>
<feature type="region of interest" description="Disordered" evidence="1">
    <location>
        <begin position="1"/>
        <end position="22"/>
    </location>
</feature>
<accession>A0A970B7T9</accession>
<keyword evidence="5" id="KW-1185">Reference proteome</keyword>
<feature type="signal peptide" evidence="2">
    <location>
        <begin position="1"/>
        <end position="44"/>
    </location>
</feature>
<dbReference type="PROSITE" id="PS51318">
    <property type="entry name" value="TAT"/>
    <property type="match status" value="1"/>
</dbReference>
<sequence>MNDNNSVPHASASPANRRRTPRTRAAALALVAGASAGAWSTAHADAQLPANTGKGPAQGEYHLLRFNDQPPSAPATADWSDSLKHISFGNPDDQIYLSLDGLERFQFNSYSHESLGSTSYDGQRFYQYRHIYGADLHLGPQLRMFGELGSAQVADHQAAKQPARQVNDAFVEQAFVEANTAVGNGSLTVRVGRQQMWLGNGLLVTTQPNANVPWSFDGIDMSWRSDSVLVDTFRVEAVQTGTGGFDDDRRTDARRMWGVYSSFALPQGGSGASKLNLDAFYIGTRWEGMKFAGTAGTDRRGSYGARLWGKLGGLAVDWTAIAQVGRYAGTDVSAYGVYSTTGHTFGSVPLKPTVAVHADLISGGYSESKTHTYNPLYSGQVYYAASGYLAGSNMIDAGPALSLQVAQNVRVTVYNRWYWKQNEKDFIYGRGFVALPGTNDSSASYMGMQPDINCVWQVSRHLFLSPELAYFKVGKTLESAGGDDVFYSQLDLSFIF</sequence>
<dbReference type="Proteomes" id="UP000653472">
    <property type="component" value="Unassembled WGS sequence"/>
</dbReference>
<evidence type="ECO:0000313" key="5">
    <source>
        <dbReference type="Proteomes" id="UP000653472"/>
    </source>
</evidence>
<feature type="chain" id="PRO_5037655379" evidence="2">
    <location>
        <begin position="45"/>
        <end position="496"/>
    </location>
</feature>
<feature type="domain" description="Alginate export" evidence="3">
    <location>
        <begin position="103"/>
        <end position="484"/>
    </location>
</feature>
<dbReference type="InterPro" id="IPR025388">
    <property type="entry name" value="Alginate_export_dom"/>
</dbReference>
<evidence type="ECO:0000256" key="2">
    <source>
        <dbReference type="SAM" id="SignalP"/>
    </source>
</evidence>